<reference evidence="3 5" key="1">
    <citation type="submission" date="2022-04" db="EMBL/GenBank/DDBJ databases">
        <title>Chromosome-level reference genomes for two strains of Caenorhabditis briggsae: an improved platform for comparative genomics.</title>
        <authorList>
            <person name="Stevens L."/>
            <person name="Andersen E."/>
        </authorList>
    </citation>
    <scope>NUCLEOTIDE SEQUENCE [LARGE SCALE GENOMIC DNA]</scope>
    <source>
        <strain evidence="3">VX34</strain>
        <tissue evidence="3">Whole-organism</tissue>
    </source>
</reference>
<keyword evidence="1" id="KW-1133">Transmembrane helix</keyword>
<gene>
    <name evidence="2" type="ORF">L3Y34_010380</name>
    <name evidence="3" type="ORF">L5515_016277</name>
</gene>
<proteinExistence type="predicted"/>
<protein>
    <submittedName>
        <fullName evidence="2">Uncharacterized protein</fullName>
    </submittedName>
</protein>
<dbReference type="Proteomes" id="UP000829354">
    <property type="component" value="Chromosome X"/>
</dbReference>
<keyword evidence="1" id="KW-0812">Transmembrane</keyword>
<accession>A0AAE8ZNC5</accession>
<evidence type="ECO:0000313" key="3">
    <source>
        <dbReference type="EMBL" id="UMM39073.1"/>
    </source>
</evidence>
<dbReference type="Proteomes" id="UP000827892">
    <property type="component" value="Chromosome X"/>
</dbReference>
<evidence type="ECO:0000313" key="4">
    <source>
        <dbReference type="Proteomes" id="UP000827892"/>
    </source>
</evidence>
<evidence type="ECO:0000256" key="1">
    <source>
        <dbReference type="SAM" id="Phobius"/>
    </source>
</evidence>
<dbReference type="EMBL" id="CP090896">
    <property type="protein sequence ID" value="ULT79766.1"/>
    <property type="molecule type" value="Genomic_DNA"/>
</dbReference>
<dbReference type="EMBL" id="CP092625">
    <property type="protein sequence ID" value="UMM39073.1"/>
    <property type="molecule type" value="Genomic_DNA"/>
</dbReference>
<name>A0AAE8ZNC5_CAEBR</name>
<organism evidence="2 4">
    <name type="scientific">Caenorhabditis briggsae</name>
    <dbReference type="NCBI Taxonomy" id="6238"/>
    <lineage>
        <taxon>Eukaryota</taxon>
        <taxon>Metazoa</taxon>
        <taxon>Ecdysozoa</taxon>
        <taxon>Nematoda</taxon>
        <taxon>Chromadorea</taxon>
        <taxon>Rhabditida</taxon>
        <taxon>Rhabditina</taxon>
        <taxon>Rhabditomorpha</taxon>
        <taxon>Rhabditoidea</taxon>
        <taxon>Rhabditidae</taxon>
        <taxon>Peloderinae</taxon>
        <taxon>Caenorhabditis</taxon>
    </lineage>
</organism>
<keyword evidence="5" id="KW-1185">Reference proteome</keyword>
<evidence type="ECO:0000313" key="2">
    <source>
        <dbReference type="EMBL" id="ULT79766.1"/>
    </source>
</evidence>
<feature type="transmembrane region" description="Helical" evidence="1">
    <location>
        <begin position="35"/>
        <end position="56"/>
    </location>
</feature>
<keyword evidence="1" id="KW-0472">Membrane</keyword>
<dbReference type="AlphaFoldDB" id="A0AAE8ZNC5"/>
<sequence>MPRDKTKIIVKSENSSPKAYPKPIRQMYQMKYKKLAWLLSICAVVFVLINILQGYVIKDDNENDETIRMLEEAINDEVQLDDYYG</sequence>
<reference evidence="2 4" key="2">
    <citation type="submission" date="2022-05" db="EMBL/GenBank/DDBJ databases">
        <title>Chromosome-level reference genomes for two strains of Caenorhabditis briggsae: an improved platform for comparative genomics.</title>
        <authorList>
            <person name="Stevens L."/>
            <person name="Andersen E.C."/>
        </authorList>
    </citation>
    <scope>NUCLEOTIDE SEQUENCE [LARGE SCALE GENOMIC DNA]</scope>
    <source>
        <strain evidence="2">QX1410_ONT</strain>
        <tissue evidence="2">Whole-organism</tissue>
    </source>
</reference>
<evidence type="ECO:0000313" key="5">
    <source>
        <dbReference type="Proteomes" id="UP000829354"/>
    </source>
</evidence>